<feature type="chain" id="PRO_5035173160" evidence="1">
    <location>
        <begin position="22"/>
        <end position="50"/>
    </location>
</feature>
<keyword evidence="2" id="KW-0456">Lyase</keyword>
<protein>
    <submittedName>
        <fullName evidence="2">Adenylosuccinate lyase</fullName>
    </submittedName>
</protein>
<comment type="caution">
    <text evidence="2">The sequence shown here is derived from an EMBL/GenBank/DDBJ whole genome shotgun (WGS) entry which is preliminary data.</text>
</comment>
<organism evidence="2 3">
    <name type="scientific">Thetidibacter halocola</name>
    <dbReference type="NCBI Taxonomy" id="2827239"/>
    <lineage>
        <taxon>Bacteria</taxon>
        <taxon>Pseudomonadati</taxon>
        <taxon>Pseudomonadota</taxon>
        <taxon>Alphaproteobacteria</taxon>
        <taxon>Rhodobacterales</taxon>
        <taxon>Roseobacteraceae</taxon>
        <taxon>Thetidibacter</taxon>
    </lineage>
</organism>
<accession>A0A8J8B7U4</accession>
<evidence type="ECO:0000313" key="3">
    <source>
        <dbReference type="Proteomes" id="UP000681356"/>
    </source>
</evidence>
<feature type="signal peptide" evidence="1">
    <location>
        <begin position="1"/>
        <end position="21"/>
    </location>
</feature>
<name>A0A8J8B7U4_9RHOB</name>
<reference evidence="2" key="1">
    <citation type="submission" date="2021-04" db="EMBL/GenBank/DDBJ databases">
        <authorList>
            <person name="Yoon J."/>
        </authorList>
    </citation>
    <scope>NUCLEOTIDE SEQUENCE</scope>
    <source>
        <strain evidence="2">KMU-90</strain>
    </source>
</reference>
<proteinExistence type="predicted"/>
<keyword evidence="1" id="KW-0732">Signal</keyword>
<sequence length="50" mass="5047">MKMKVLVTTALLALTPALAFAACGHEQQAMSCADGTVYDAATGSCKVVTG</sequence>
<dbReference type="EMBL" id="JAGTUU010000003">
    <property type="protein sequence ID" value="MBS0123915.1"/>
    <property type="molecule type" value="Genomic_DNA"/>
</dbReference>
<dbReference type="AlphaFoldDB" id="A0A8J8B7U4"/>
<gene>
    <name evidence="2" type="ORF">KB874_07180</name>
</gene>
<dbReference type="GO" id="GO:0016829">
    <property type="term" value="F:lyase activity"/>
    <property type="evidence" value="ECO:0007669"/>
    <property type="project" value="UniProtKB-KW"/>
</dbReference>
<dbReference type="Proteomes" id="UP000681356">
    <property type="component" value="Unassembled WGS sequence"/>
</dbReference>
<dbReference type="RefSeq" id="WP_212535893.1">
    <property type="nucleotide sequence ID" value="NZ_JAGTUU010000003.1"/>
</dbReference>
<evidence type="ECO:0000256" key="1">
    <source>
        <dbReference type="SAM" id="SignalP"/>
    </source>
</evidence>
<keyword evidence="3" id="KW-1185">Reference proteome</keyword>
<evidence type="ECO:0000313" key="2">
    <source>
        <dbReference type="EMBL" id="MBS0123915.1"/>
    </source>
</evidence>
<dbReference type="PROSITE" id="PS51257">
    <property type="entry name" value="PROKAR_LIPOPROTEIN"/>
    <property type="match status" value="1"/>
</dbReference>